<evidence type="ECO:0000313" key="6">
    <source>
        <dbReference type="EMBL" id="EDP95543.1"/>
    </source>
</evidence>
<feature type="domain" description="Signal transduction histidine kinase internal region" evidence="4">
    <location>
        <begin position="764"/>
        <end position="843"/>
    </location>
</feature>
<dbReference type="eggNOG" id="COG2972">
    <property type="taxonomic scope" value="Bacteria"/>
</dbReference>
<keyword evidence="2" id="KW-0472">Membrane</keyword>
<dbReference type="AlphaFoldDB" id="A9E0U0"/>
<dbReference type="eggNOG" id="COG3292">
    <property type="taxonomic scope" value="Bacteria"/>
</dbReference>
<comment type="caution">
    <text evidence="6">The sequence shown here is derived from an EMBL/GenBank/DDBJ whole genome shotgun (WGS) entry which is preliminary data.</text>
</comment>
<dbReference type="SUPFAM" id="SSF55874">
    <property type="entry name" value="ATPase domain of HSP90 chaperone/DNA topoisomerase II/histidine kinase"/>
    <property type="match status" value="1"/>
</dbReference>
<dbReference type="InterPro" id="IPR036890">
    <property type="entry name" value="HATPase_C_sf"/>
</dbReference>
<dbReference type="SUPFAM" id="SSF101898">
    <property type="entry name" value="NHL repeat"/>
    <property type="match status" value="1"/>
</dbReference>
<dbReference type="Proteomes" id="UP000002945">
    <property type="component" value="Unassembled WGS sequence"/>
</dbReference>
<keyword evidence="2" id="KW-0812">Transmembrane</keyword>
<evidence type="ECO:0000256" key="2">
    <source>
        <dbReference type="SAM" id="Phobius"/>
    </source>
</evidence>
<keyword evidence="7" id="KW-1185">Reference proteome</keyword>
<dbReference type="PANTHER" id="PTHR34220">
    <property type="entry name" value="SENSOR HISTIDINE KINASE YPDA"/>
    <property type="match status" value="1"/>
</dbReference>
<feature type="coiled-coil region" evidence="1">
    <location>
        <begin position="737"/>
        <end position="771"/>
    </location>
</feature>
<dbReference type="GO" id="GO:0016020">
    <property type="term" value="C:membrane"/>
    <property type="evidence" value="ECO:0007669"/>
    <property type="project" value="InterPro"/>
</dbReference>
<dbReference type="HOGENOM" id="CLU_000445_28_2_10"/>
<reference evidence="6 7" key="1">
    <citation type="journal article" date="2011" name="J. Bacteriol.">
        <title>Genome sequence of the algicidal bacterium Kordia algicida OT-1.</title>
        <authorList>
            <person name="Lee H.S."/>
            <person name="Kang S.G."/>
            <person name="Kwon K.K."/>
            <person name="Lee J.H."/>
            <person name="Kim S.J."/>
        </authorList>
    </citation>
    <scope>NUCLEOTIDE SEQUENCE [LARGE SCALE GENOMIC DNA]</scope>
    <source>
        <strain evidence="6 7">OT-1</strain>
    </source>
</reference>
<protein>
    <submittedName>
        <fullName evidence="6">Possible sensor protein</fullName>
    </submittedName>
</protein>
<dbReference type="InterPro" id="IPR010559">
    <property type="entry name" value="Sig_transdc_His_kin_internal"/>
</dbReference>
<dbReference type="InterPro" id="IPR011123">
    <property type="entry name" value="Y_Y_Y"/>
</dbReference>
<dbReference type="Pfam" id="PF06580">
    <property type="entry name" value="His_kinase"/>
    <property type="match status" value="1"/>
</dbReference>
<evidence type="ECO:0000256" key="1">
    <source>
        <dbReference type="SAM" id="Coils"/>
    </source>
</evidence>
<sequence length="979" mass="113441">MVKKLHCLLVLLAFCAVYGQHPIYTQFSEKDDLPDIEFYNMTEDSKGFIWLAADKGFYRYDGNQFKLYTNKEKRGFSVFEPKEDHIGRVWCCNISGQYFYAEDDKLTMFIDLSQEIRWQLGSFLVTKKHLLVFASQVVYKISLETKKIEQRIKLTDGLLGNPYQYEDEIFITTNNSILVLDLELNILKKITSEAIHNDLENRSLGRTIINGYKGKTYLKFTDQKNESNLYLFDVNTGQYDKVELEEELRKSHLVTFDFYNDEMLLSTSTGLWLYTVQPDGKIVYKNKYFDNEYASRVIVDKSENYWLTTLRNGVFVIPNINNYSFDFPKEIKDIKCIEKINETTFFFGSANGKAGFYKMKTNSIEWIPLKDKTAVTAALYDKNEQILYISQQNSAVIYDLQTKTHTQNAVFINSRSISYLKKNTFFFTNYRGAIKINNGKEVSRIGTLRAYLGFHDTISKKSYVSYVDDLIKYDIDFNEKKIRYKGKRINATGITKTANGIVWVSTFKDGIYGIKNDSIIANYTEENGLISNSTHKIKGDNNELWIVTNKGIQLFDIETETFKTLTKRDGISTYLISGIIPFKNNVVFATNNGVFSIDRKTVFNKTVKPEIYFTGIQINEKDTLLQDKYELPHYQNAIKISFNSNGFRSKEHIRYYSRLLGFNDDWIAVDEGIDFVKYNSLPVGNYTFQVKAASSSLAGESEITAIKIAIKSPFWKRTWFITSMVIASLLLVIFYYKNILKKREKQKNKEFEKLEQERELVFLKLENLRSQMNPHFIFNALNSIQEYIILNKKNLASDYLGKFADLIRTYLNHSNKGVISLQDEIDCLEMYLELEKLRFEDKLNYSIKIDNEVDSEAISIPTMLIQPYVENALKHGLLHKKDNRELSITLETSQENDTITCTIEDNGIGREKALAIKQKKDKMHQSFGTQATQDRLDLLNYGKEKQIGVSIEDLHDHTTQQANGTKVIITIPITKIKNN</sequence>
<gene>
    <name evidence="6" type="ORF">KAOT1_21866</name>
</gene>
<organism evidence="6 7">
    <name type="scientific">Kordia algicida OT-1</name>
    <dbReference type="NCBI Taxonomy" id="391587"/>
    <lineage>
        <taxon>Bacteria</taxon>
        <taxon>Pseudomonadati</taxon>
        <taxon>Bacteroidota</taxon>
        <taxon>Flavobacteriia</taxon>
        <taxon>Flavobacteriales</taxon>
        <taxon>Flavobacteriaceae</taxon>
        <taxon>Kordia</taxon>
    </lineage>
</organism>
<dbReference type="InterPro" id="IPR050640">
    <property type="entry name" value="Bact_2-comp_sensor_kinase"/>
</dbReference>
<dbReference type="SUPFAM" id="SSF63825">
    <property type="entry name" value="YWTD domain"/>
    <property type="match status" value="1"/>
</dbReference>
<feature type="chain" id="PRO_5002737780" evidence="3">
    <location>
        <begin position="20"/>
        <end position="979"/>
    </location>
</feature>
<evidence type="ECO:0000313" key="7">
    <source>
        <dbReference type="Proteomes" id="UP000002945"/>
    </source>
</evidence>
<evidence type="ECO:0000256" key="3">
    <source>
        <dbReference type="SAM" id="SignalP"/>
    </source>
</evidence>
<dbReference type="RefSeq" id="WP_007096897.1">
    <property type="nucleotide sequence ID" value="NZ_CP142125.1"/>
</dbReference>
<dbReference type="Gene3D" id="2.130.10.10">
    <property type="entry name" value="YVTN repeat-like/Quinoprotein amine dehydrogenase"/>
    <property type="match status" value="3"/>
</dbReference>
<keyword evidence="3" id="KW-0732">Signal</keyword>
<name>A9E0U0_9FLAO</name>
<accession>A9E0U0</accession>
<dbReference type="OrthoDB" id="9809670at2"/>
<dbReference type="Gene3D" id="3.30.565.10">
    <property type="entry name" value="Histidine kinase-like ATPase, C-terminal domain"/>
    <property type="match status" value="1"/>
</dbReference>
<dbReference type="GO" id="GO:0000155">
    <property type="term" value="F:phosphorelay sensor kinase activity"/>
    <property type="evidence" value="ECO:0007669"/>
    <property type="project" value="InterPro"/>
</dbReference>
<dbReference type="STRING" id="391587.KAOT1_21866"/>
<dbReference type="InterPro" id="IPR013783">
    <property type="entry name" value="Ig-like_fold"/>
</dbReference>
<evidence type="ECO:0000259" key="4">
    <source>
        <dbReference type="Pfam" id="PF06580"/>
    </source>
</evidence>
<dbReference type="Gene3D" id="2.60.40.10">
    <property type="entry name" value="Immunoglobulins"/>
    <property type="match status" value="1"/>
</dbReference>
<evidence type="ECO:0000259" key="5">
    <source>
        <dbReference type="Pfam" id="PF07495"/>
    </source>
</evidence>
<feature type="transmembrane region" description="Helical" evidence="2">
    <location>
        <begin position="718"/>
        <end position="736"/>
    </location>
</feature>
<keyword evidence="1" id="KW-0175">Coiled coil</keyword>
<proteinExistence type="predicted"/>
<dbReference type="PANTHER" id="PTHR34220:SF7">
    <property type="entry name" value="SENSOR HISTIDINE KINASE YPDA"/>
    <property type="match status" value="1"/>
</dbReference>
<dbReference type="EMBL" id="ABIB01000007">
    <property type="protein sequence ID" value="EDP95543.1"/>
    <property type="molecule type" value="Genomic_DNA"/>
</dbReference>
<dbReference type="InterPro" id="IPR015943">
    <property type="entry name" value="WD40/YVTN_repeat-like_dom_sf"/>
</dbReference>
<dbReference type="Pfam" id="PF07495">
    <property type="entry name" value="Y_Y_Y"/>
    <property type="match status" value="1"/>
</dbReference>
<feature type="domain" description="Two component regulator three Y" evidence="5">
    <location>
        <begin position="649"/>
        <end position="710"/>
    </location>
</feature>
<keyword evidence="2" id="KW-1133">Transmembrane helix</keyword>
<feature type="signal peptide" evidence="3">
    <location>
        <begin position="1"/>
        <end position="19"/>
    </location>
</feature>